<gene>
    <name evidence="1" type="ORF">CC80DRAFT_472857</name>
</gene>
<reference evidence="1" key="1">
    <citation type="journal article" date="2020" name="Stud. Mycol.">
        <title>101 Dothideomycetes genomes: a test case for predicting lifestyles and emergence of pathogens.</title>
        <authorList>
            <person name="Haridas S."/>
            <person name="Albert R."/>
            <person name="Binder M."/>
            <person name="Bloem J."/>
            <person name="Labutti K."/>
            <person name="Salamov A."/>
            <person name="Andreopoulos B."/>
            <person name="Baker S."/>
            <person name="Barry K."/>
            <person name="Bills G."/>
            <person name="Bluhm B."/>
            <person name="Cannon C."/>
            <person name="Castanera R."/>
            <person name="Culley D."/>
            <person name="Daum C."/>
            <person name="Ezra D."/>
            <person name="Gonzalez J."/>
            <person name="Henrissat B."/>
            <person name="Kuo A."/>
            <person name="Liang C."/>
            <person name="Lipzen A."/>
            <person name="Lutzoni F."/>
            <person name="Magnuson J."/>
            <person name="Mondo S."/>
            <person name="Nolan M."/>
            <person name="Ohm R."/>
            <person name="Pangilinan J."/>
            <person name="Park H.-J."/>
            <person name="Ramirez L."/>
            <person name="Alfaro M."/>
            <person name="Sun H."/>
            <person name="Tritt A."/>
            <person name="Yoshinaga Y."/>
            <person name="Zwiers L.-H."/>
            <person name="Turgeon B."/>
            <person name="Goodwin S."/>
            <person name="Spatafora J."/>
            <person name="Crous P."/>
            <person name="Grigoriev I."/>
        </authorList>
    </citation>
    <scope>NUCLEOTIDE SEQUENCE</scope>
    <source>
        <strain evidence="1">CBS 675.92</strain>
    </source>
</reference>
<keyword evidence="2" id="KW-1185">Reference proteome</keyword>
<sequence length="473" mass="54058">MDHDTPSSSSAFNKLPIELNKTIVHFVGTDRDIANFRRICRATNHAVDGDHLSFWRAAYREKYVLLPGRSNKELKYQYQRRSKYLRRGTSYDFVRGHGGIEKRILGILKDLINESFKGTAVFDEQGRPQCLNQLVIQKFVMDSRLLLNSKRPKAPKSNEPNYVSPSLAAVKLMCSQFLFNPDADIPHGVVAIEESQQAVYAPTNLAPIFVGPKKNEVNMEWVLHCLNFFRYYMMNPDASALYDNLAEEALSQRPTPWEGPLKSGSYPLGNCWKGTYAYLDHKTLDKLRERSANPSSKKAHDGEFMFEDLNIDEGKIQSLHLNFVDEESLNWPDDVEAKVHSKRETIIPTTRAQHSKKSSTDDIATKNIGIKGWGEDLQDHFYATGFLNPLPDQCDILGWQRITLMKHFEEDLSDHDGDNLWAYEGVVLPGGKIILGRWYYASEDENDYSGPFILWQVEPEPELVDDSEDDNES</sequence>
<evidence type="ECO:0000313" key="1">
    <source>
        <dbReference type="EMBL" id="KAF1956167.1"/>
    </source>
</evidence>
<accession>A0A6A5U4W9</accession>
<name>A0A6A5U4W9_9PLEO</name>
<evidence type="ECO:0008006" key="3">
    <source>
        <dbReference type="Google" id="ProtNLM"/>
    </source>
</evidence>
<dbReference type="OrthoDB" id="3971593at2759"/>
<dbReference type="Proteomes" id="UP000800035">
    <property type="component" value="Unassembled WGS sequence"/>
</dbReference>
<dbReference type="AlphaFoldDB" id="A0A6A5U4W9"/>
<evidence type="ECO:0000313" key="2">
    <source>
        <dbReference type="Proteomes" id="UP000800035"/>
    </source>
</evidence>
<proteinExistence type="predicted"/>
<protein>
    <recommendedName>
        <fullName evidence="3">F-box domain-containing protein</fullName>
    </recommendedName>
</protein>
<dbReference type="EMBL" id="ML976992">
    <property type="protein sequence ID" value="KAF1956167.1"/>
    <property type="molecule type" value="Genomic_DNA"/>
</dbReference>
<organism evidence="1 2">
    <name type="scientific">Byssothecium circinans</name>
    <dbReference type="NCBI Taxonomy" id="147558"/>
    <lineage>
        <taxon>Eukaryota</taxon>
        <taxon>Fungi</taxon>
        <taxon>Dikarya</taxon>
        <taxon>Ascomycota</taxon>
        <taxon>Pezizomycotina</taxon>
        <taxon>Dothideomycetes</taxon>
        <taxon>Pleosporomycetidae</taxon>
        <taxon>Pleosporales</taxon>
        <taxon>Massarineae</taxon>
        <taxon>Massarinaceae</taxon>
        <taxon>Byssothecium</taxon>
    </lineage>
</organism>